<dbReference type="Pfam" id="PF13579">
    <property type="entry name" value="Glyco_trans_4_4"/>
    <property type="match status" value="1"/>
</dbReference>
<dbReference type="STRING" id="1918946.VPAL9027_01524"/>
<dbReference type="Gene3D" id="3.40.50.2000">
    <property type="entry name" value="Glycogen Phosphorylase B"/>
    <property type="match status" value="2"/>
</dbReference>
<dbReference type="CDD" id="cd03801">
    <property type="entry name" value="GT4_PimA-like"/>
    <property type="match status" value="1"/>
</dbReference>
<keyword evidence="3" id="KW-1185">Reference proteome</keyword>
<dbReference type="SUPFAM" id="SSF53756">
    <property type="entry name" value="UDP-Glycosyltransferase/glycogen phosphorylase"/>
    <property type="match status" value="1"/>
</dbReference>
<keyword evidence="2" id="KW-0808">Transferase</keyword>
<gene>
    <name evidence="2" type="primary">kanE</name>
    <name evidence="2" type="ORF">VPAL9027_01524</name>
</gene>
<sequence length="347" mass="38038">MVMKICHVNLASGYHGGENQTLQLIKQQVALGYELTVVANPKSPFIEAVRQLPCRVISASHYFHAHGAKITAGYDLVHVHEGRAIYWALIQKLLHGTPYIVTRRIDNPLKKKWLANLAYHQASAVVGLSGDIVAKIHQAYPALVTHKIPSSPVTYPSDDSTVSDIHKRFEHRFLVIHAANMLQHKGFDVTIEAARILQESNPKIHFALLGDGKARPDLENLAHGLTNITFCGQQSNMGSWFAAADLQVHPSYTEGLGSVILEGLNSGLPVVASRTGGIPDIIEDKISGLLIEPGDSQALADAILTIQSNPELKDSLCTGAQQKLTTFRIEHTAQRYQDIYQTIKSSL</sequence>
<evidence type="ECO:0000313" key="3">
    <source>
        <dbReference type="Proteomes" id="UP000189475"/>
    </source>
</evidence>
<dbReference type="EC" id="2.4.1.301" evidence="2"/>
<dbReference type="EMBL" id="FUFT01000003">
    <property type="protein sequence ID" value="SJL83556.1"/>
    <property type="molecule type" value="Genomic_DNA"/>
</dbReference>
<dbReference type="Proteomes" id="UP000189475">
    <property type="component" value="Unassembled WGS sequence"/>
</dbReference>
<dbReference type="PANTHER" id="PTHR45947:SF15">
    <property type="entry name" value="TEICHURONIC ACID BIOSYNTHESIS GLYCOSYLTRANSFERASE TUAC-RELATED"/>
    <property type="match status" value="1"/>
</dbReference>
<dbReference type="GO" id="GO:0016757">
    <property type="term" value="F:glycosyltransferase activity"/>
    <property type="evidence" value="ECO:0007669"/>
    <property type="project" value="UniProtKB-KW"/>
</dbReference>
<reference evidence="2 3" key="1">
    <citation type="submission" date="2017-02" db="EMBL/GenBank/DDBJ databases">
        <authorList>
            <person name="Peterson S.W."/>
        </authorList>
    </citation>
    <scope>NUCLEOTIDE SEQUENCE [LARGE SCALE GENOMIC DNA]</scope>
    <source>
        <strain evidence="2 3">CECT 9027</strain>
    </source>
</reference>
<dbReference type="InterPro" id="IPR028098">
    <property type="entry name" value="Glyco_trans_4-like_N"/>
</dbReference>
<dbReference type="AlphaFoldDB" id="A0A1R4B3S1"/>
<name>A0A1R4B3S1_9VIBR</name>
<dbReference type="PANTHER" id="PTHR45947">
    <property type="entry name" value="SULFOQUINOVOSYL TRANSFERASE SQD2"/>
    <property type="match status" value="1"/>
</dbReference>
<evidence type="ECO:0000313" key="2">
    <source>
        <dbReference type="EMBL" id="SJL83556.1"/>
    </source>
</evidence>
<dbReference type="Pfam" id="PF13692">
    <property type="entry name" value="Glyco_trans_1_4"/>
    <property type="match status" value="1"/>
</dbReference>
<dbReference type="InterPro" id="IPR050194">
    <property type="entry name" value="Glycosyltransferase_grp1"/>
</dbReference>
<feature type="domain" description="Glycosyltransferase subfamily 4-like N-terminal" evidence="1">
    <location>
        <begin position="16"/>
        <end position="138"/>
    </location>
</feature>
<evidence type="ECO:0000259" key="1">
    <source>
        <dbReference type="Pfam" id="PF13579"/>
    </source>
</evidence>
<organism evidence="2 3">
    <name type="scientific">Vibrio palustris</name>
    <dbReference type="NCBI Taxonomy" id="1918946"/>
    <lineage>
        <taxon>Bacteria</taxon>
        <taxon>Pseudomonadati</taxon>
        <taxon>Pseudomonadota</taxon>
        <taxon>Gammaproteobacteria</taxon>
        <taxon>Vibrionales</taxon>
        <taxon>Vibrionaceae</taxon>
        <taxon>Vibrio</taxon>
    </lineage>
</organism>
<proteinExistence type="predicted"/>
<keyword evidence="2" id="KW-0328">Glycosyltransferase</keyword>
<protein>
    <submittedName>
        <fullName evidence="2">Alpha-D-kanosaminyltransferase</fullName>
        <ecNumber evidence="2">2.4.1.301</ecNumber>
    </submittedName>
</protein>
<accession>A0A1R4B3S1</accession>